<dbReference type="Gene3D" id="3.30.1490.100">
    <property type="entry name" value="DNA polymerase, Y-family, little finger domain"/>
    <property type="match status" value="1"/>
</dbReference>
<dbReference type="PROSITE" id="PS50173">
    <property type="entry name" value="UMUC"/>
    <property type="match status" value="1"/>
</dbReference>
<dbReference type="Gene3D" id="1.10.150.20">
    <property type="entry name" value="5' to 3' exonuclease, C-terminal subdomain"/>
    <property type="match status" value="1"/>
</dbReference>
<sequence>MSKMFALCDVNNFYVSCERLFNPALRNRPVIVLSNNDGCAVARSNEAKAIGIKMGAPLHKIQDIVRKHNVQVLSSNYALYGDLSNRFVSVLERSCDQVEQYSIDESFLLYEGFKHTNLIEHNQEIVKTVQQWLGLPICIGLAPSKTLAKIANHYAKSLAVPNGVLELNSRYTVKNALENLPVSEIWGVGRRLSEKLNKVGIHTALQLRNADYKTLQRMFSVNMERTVLELRGKSCIALEDSPPPKKQIVCSRSFSNKTDDLQLIREAIAYHVTRGCETLRKQGSLAKSMTVGIRTNPFSAQDKQYCQSITLSLPEATDHTGVFLKSAMRGLQEIYKKGFLYKKVGIMLNDLSTAEGHQKDFFMSVKSSPELMQAVDSINAKYGKGTAKFALQGFNQKWSMKSERRSKDFTSNWNDIVKVK</sequence>
<dbReference type="Pfam" id="PF11799">
    <property type="entry name" value="IMS_C"/>
    <property type="match status" value="1"/>
</dbReference>
<dbReference type="InterPro" id="IPR017961">
    <property type="entry name" value="DNA_pol_Y-fam_little_finger"/>
</dbReference>
<accession>A0ABN0SWT4</accession>
<evidence type="ECO:0000256" key="4">
    <source>
        <dbReference type="ARBA" id="ARBA00023204"/>
    </source>
</evidence>
<reference evidence="7 8" key="1">
    <citation type="journal article" date="2019" name="Int. J. Syst. Evol. Microbiol.">
        <title>The Global Catalogue of Microorganisms (GCM) 10K type strain sequencing project: providing services to taxonomists for standard genome sequencing and annotation.</title>
        <authorList>
            <consortium name="The Broad Institute Genomics Platform"/>
            <consortium name="The Broad Institute Genome Sequencing Center for Infectious Disease"/>
            <person name="Wu L."/>
            <person name="Ma J."/>
        </authorList>
    </citation>
    <scope>NUCLEOTIDE SEQUENCE [LARGE SCALE GENOMIC DNA]</scope>
    <source>
        <strain evidence="7 8">JCM 16211</strain>
    </source>
</reference>
<dbReference type="PANTHER" id="PTHR11076">
    <property type="entry name" value="DNA REPAIR POLYMERASE UMUC / TRANSFERASE FAMILY MEMBER"/>
    <property type="match status" value="1"/>
</dbReference>
<comment type="caution">
    <text evidence="7">The sequence shown here is derived from an EMBL/GenBank/DDBJ whole genome shotgun (WGS) entry which is preliminary data.</text>
</comment>
<dbReference type="InterPro" id="IPR050116">
    <property type="entry name" value="DNA_polymerase-Y"/>
</dbReference>
<dbReference type="EMBL" id="BAAAFM010000003">
    <property type="protein sequence ID" value="GAA0204115.1"/>
    <property type="molecule type" value="Genomic_DNA"/>
</dbReference>
<evidence type="ECO:0000256" key="5">
    <source>
        <dbReference type="ARBA" id="ARBA00023236"/>
    </source>
</evidence>
<evidence type="ECO:0000256" key="2">
    <source>
        <dbReference type="ARBA" id="ARBA00022763"/>
    </source>
</evidence>
<dbReference type="Gene3D" id="3.40.1170.60">
    <property type="match status" value="1"/>
</dbReference>
<evidence type="ECO:0000256" key="3">
    <source>
        <dbReference type="ARBA" id="ARBA00023199"/>
    </source>
</evidence>
<dbReference type="InterPro" id="IPR043128">
    <property type="entry name" value="Rev_trsase/Diguanyl_cyclase"/>
</dbReference>
<dbReference type="Gene3D" id="3.30.70.270">
    <property type="match status" value="1"/>
</dbReference>
<dbReference type="InterPro" id="IPR043502">
    <property type="entry name" value="DNA/RNA_pol_sf"/>
</dbReference>
<dbReference type="InterPro" id="IPR036775">
    <property type="entry name" value="DNA_pol_Y-fam_lit_finger_sf"/>
</dbReference>
<comment type="similarity">
    <text evidence="1">Belongs to the DNA polymerase type-Y family.</text>
</comment>
<proteinExistence type="inferred from homology"/>
<evidence type="ECO:0000313" key="8">
    <source>
        <dbReference type="Proteomes" id="UP001501221"/>
    </source>
</evidence>
<feature type="domain" description="UmuC" evidence="6">
    <location>
        <begin position="5"/>
        <end position="189"/>
    </location>
</feature>
<dbReference type="RefSeq" id="WP_343987274.1">
    <property type="nucleotide sequence ID" value="NZ_BAAAFM010000003.1"/>
</dbReference>
<dbReference type="Proteomes" id="UP001501221">
    <property type="component" value="Unassembled WGS sequence"/>
</dbReference>
<dbReference type="InterPro" id="IPR024728">
    <property type="entry name" value="PolY_HhH_motif"/>
</dbReference>
<gene>
    <name evidence="7" type="ORF">GCM10009123_09270</name>
</gene>
<dbReference type="SUPFAM" id="SSF56672">
    <property type="entry name" value="DNA/RNA polymerases"/>
    <property type="match status" value="1"/>
</dbReference>
<name>A0ABN0SWT4_9GAMM</name>
<dbReference type="Pfam" id="PF11798">
    <property type="entry name" value="IMS_HHH"/>
    <property type="match status" value="1"/>
</dbReference>
<dbReference type="InterPro" id="IPR025188">
    <property type="entry name" value="DUF4113"/>
</dbReference>
<organism evidence="7 8">
    <name type="scientific">Kangiella japonica</name>
    <dbReference type="NCBI Taxonomy" id="647384"/>
    <lineage>
        <taxon>Bacteria</taxon>
        <taxon>Pseudomonadati</taxon>
        <taxon>Pseudomonadota</taxon>
        <taxon>Gammaproteobacteria</taxon>
        <taxon>Kangiellales</taxon>
        <taxon>Kangiellaceae</taxon>
        <taxon>Kangiella</taxon>
    </lineage>
</organism>
<keyword evidence="4" id="KW-0234">DNA repair</keyword>
<dbReference type="NCBIfam" id="NF002955">
    <property type="entry name" value="PRK03609.1"/>
    <property type="match status" value="1"/>
</dbReference>
<evidence type="ECO:0000313" key="7">
    <source>
        <dbReference type="EMBL" id="GAA0204115.1"/>
    </source>
</evidence>
<protein>
    <submittedName>
        <fullName evidence="7">Y-family DNA polymerase</fullName>
    </submittedName>
</protein>
<evidence type="ECO:0000259" key="6">
    <source>
        <dbReference type="PROSITE" id="PS50173"/>
    </source>
</evidence>
<dbReference type="SUPFAM" id="SSF100879">
    <property type="entry name" value="Lesion bypass DNA polymerase (Y-family), little finger domain"/>
    <property type="match status" value="1"/>
</dbReference>
<dbReference type="InterPro" id="IPR001126">
    <property type="entry name" value="UmuC"/>
</dbReference>
<dbReference type="Pfam" id="PF13438">
    <property type="entry name" value="DUF4113"/>
    <property type="match status" value="1"/>
</dbReference>
<keyword evidence="2" id="KW-0227">DNA damage</keyword>
<dbReference type="CDD" id="cd01700">
    <property type="entry name" value="PolY_Pol_V_umuC"/>
    <property type="match status" value="1"/>
</dbReference>
<keyword evidence="3" id="KW-0741">SOS mutagenesis</keyword>
<dbReference type="Pfam" id="PF00817">
    <property type="entry name" value="IMS"/>
    <property type="match status" value="1"/>
</dbReference>
<evidence type="ECO:0000256" key="1">
    <source>
        <dbReference type="ARBA" id="ARBA00010945"/>
    </source>
</evidence>
<keyword evidence="8" id="KW-1185">Reference proteome</keyword>
<keyword evidence="5" id="KW-0742">SOS response</keyword>
<dbReference type="PANTHER" id="PTHR11076:SF34">
    <property type="entry name" value="PROTEIN UMUC"/>
    <property type="match status" value="1"/>
</dbReference>